<accession>A0AAV5QTE6</accession>
<dbReference type="Pfam" id="PF01163">
    <property type="entry name" value="RIO1"/>
    <property type="match status" value="1"/>
</dbReference>
<evidence type="ECO:0000256" key="1">
    <source>
        <dbReference type="ARBA" id="ARBA00001946"/>
    </source>
</evidence>
<dbReference type="GO" id="GO:0046872">
    <property type="term" value="F:metal ion binding"/>
    <property type="evidence" value="ECO:0007669"/>
    <property type="project" value="UniProtKB-KW"/>
</dbReference>
<keyword evidence="5" id="KW-0808">Transferase</keyword>
<dbReference type="InterPro" id="IPR036388">
    <property type="entry name" value="WH-like_DNA-bd_sf"/>
</dbReference>
<sequence>MKLDISQMRYLSGDDYRVLNAVEMGSKDHDLVPTYLIKNLSKVNPGAVNRSVSTLAKHRLISKVRNAKYDGYKLSYLGHDYLALKSMLKRDSLESLGTTVGVGKESDIFSTVDKNGLEKILKVHRLGRTSFRSVKSKRDYLKKNTGGSWMFLSKVAAGKEFQFLTTLYDNGFNVPKTYDYSRHCILMQWVEGYPMTKLYEFKDYKKLYSELMKFIVKLANYGLIHCDFNEFNIMIRDHEIIESGEFPDDFVVLDFPQSISIDHPEADYYFNRDVDCIKLFFKKRFKYEPVRDSSMLDTDGYGEGYKYIQPDFKRDVKRVSNIDELLQASGFKKKHGAAKLVDREFEEAMNNMRSQEIVPPADDGEEDEEKYESGEEGYSEYDEDDDDDIDFDSEDEIDDAEDNENERIIEALQSGVENLKMDKLGNYILDE</sequence>
<feature type="compositionally biased region" description="Acidic residues" evidence="15">
    <location>
        <begin position="362"/>
        <end position="403"/>
    </location>
</feature>
<comment type="cofactor">
    <cofactor evidence="1">
        <name>Mg(2+)</name>
        <dbReference type="ChEBI" id="CHEBI:18420"/>
    </cofactor>
</comment>
<dbReference type="Gene3D" id="1.10.510.10">
    <property type="entry name" value="Transferase(Phosphotransferase) domain 1"/>
    <property type="match status" value="1"/>
</dbReference>
<evidence type="ECO:0000256" key="12">
    <source>
        <dbReference type="ARBA" id="ARBA00048679"/>
    </source>
</evidence>
<dbReference type="AlphaFoldDB" id="A0AAV5QTE6"/>
<evidence type="ECO:0000256" key="5">
    <source>
        <dbReference type="ARBA" id="ARBA00022679"/>
    </source>
</evidence>
<reference evidence="17 18" key="1">
    <citation type="journal article" date="2023" name="Elife">
        <title>Identification of key yeast species and microbe-microbe interactions impacting larval growth of Drosophila in the wild.</title>
        <authorList>
            <person name="Mure A."/>
            <person name="Sugiura Y."/>
            <person name="Maeda R."/>
            <person name="Honda K."/>
            <person name="Sakurai N."/>
            <person name="Takahashi Y."/>
            <person name="Watada M."/>
            <person name="Katoh T."/>
            <person name="Gotoh A."/>
            <person name="Gotoh Y."/>
            <person name="Taniguchi I."/>
            <person name="Nakamura K."/>
            <person name="Hayashi T."/>
            <person name="Katayama T."/>
            <person name="Uemura T."/>
            <person name="Hattori Y."/>
        </authorList>
    </citation>
    <scope>NUCLEOTIDE SEQUENCE [LARGE SCALE GENOMIC DNA]</scope>
    <source>
        <strain evidence="17 18">SC-9</strain>
    </source>
</reference>
<evidence type="ECO:0000256" key="6">
    <source>
        <dbReference type="ARBA" id="ARBA00022723"/>
    </source>
</evidence>
<keyword evidence="18" id="KW-1185">Reference proteome</keyword>
<proteinExistence type="inferred from homology"/>
<evidence type="ECO:0000256" key="7">
    <source>
        <dbReference type="ARBA" id="ARBA00022741"/>
    </source>
</evidence>
<dbReference type="SMART" id="SM00090">
    <property type="entry name" value="RIO"/>
    <property type="match status" value="1"/>
</dbReference>
<evidence type="ECO:0000313" key="17">
    <source>
        <dbReference type="EMBL" id="GMM37769.1"/>
    </source>
</evidence>
<comment type="caution">
    <text evidence="17">The sequence shown here is derived from an EMBL/GenBank/DDBJ whole genome shotgun (WGS) entry which is preliminary data.</text>
</comment>
<dbReference type="InterPro" id="IPR011009">
    <property type="entry name" value="Kinase-like_dom_sf"/>
</dbReference>
<dbReference type="SUPFAM" id="SSF56112">
    <property type="entry name" value="Protein kinase-like (PK-like)"/>
    <property type="match status" value="1"/>
</dbReference>
<comment type="catalytic activity">
    <reaction evidence="12">
        <text>L-seryl-[protein] + ATP = O-phospho-L-seryl-[protein] + ADP + H(+)</text>
        <dbReference type="Rhea" id="RHEA:17989"/>
        <dbReference type="Rhea" id="RHEA-COMP:9863"/>
        <dbReference type="Rhea" id="RHEA-COMP:11604"/>
        <dbReference type="ChEBI" id="CHEBI:15378"/>
        <dbReference type="ChEBI" id="CHEBI:29999"/>
        <dbReference type="ChEBI" id="CHEBI:30616"/>
        <dbReference type="ChEBI" id="CHEBI:83421"/>
        <dbReference type="ChEBI" id="CHEBI:456216"/>
        <dbReference type="EC" id="2.7.11.1"/>
    </reaction>
</comment>
<feature type="region of interest" description="Disordered" evidence="15">
    <location>
        <begin position="350"/>
        <end position="403"/>
    </location>
</feature>
<dbReference type="InterPro" id="IPR015285">
    <property type="entry name" value="RIO2_wHTH_N"/>
</dbReference>
<dbReference type="Proteomes" id="UP001360560">
    <property type="component" value="Unassembled WGS sequence"/>
</dbReference>
<keyword evidence="10" id="KW-0460">Magnesium</keyword>
<gene>
    <name evidence="17" type="ORF">DASC09_050940</name>
</gene>
<dbReference type="CDD" id="cd05144">
    <property type="entry name" value="RIO2_C"/>
    <property type="match status" value="1"/>
</dbReference>
<dbReference type="GO" id="GO:0005634">
    <property type="term" value="C:nucleus"/>
    <property type="evidence" value="ECO:0007669"/>
    <property type="project" value="TreeGrafter"/>
</dbReference>
<dbReference type="EC" id="2.7.11.1" evidence="3"/>
<dbReference type="PANTHER" id="PTHR45852:SF1">
    <property type="entry name" value="SERINE_THREONINE-PROTEIN KINASE RIO2"/>
    <property type="match status" value="1"/>
</dbReference>
<dbReference type="InterPro" id="IPR000687">
    <property type="entry name" value="RIO_kinase"/>
</dbReference>
<evidence type="ECO:0000256" key="9">
    <source>
        <dbReference type="ARBA" id="ARBA00022840"/>
    </source>
</evidence>
<dbReference type="GO" id="GO:0005524">
    <property type="term" value="F:ATP binding"/>
    <property type="evidence" value="ECO:0007669"/>
    <property type="project" value="UniProtKB-KW"/>
</dbReference>
<feature type="domain" description="RIO kinase" evidence="16">
    <location>
        <begin position="65"/>
        <end position="303"/>
    </location>
</feature>
<keyword evidence="7" id="KW-0547">Nucleotide-binding</keyword>
<dbReference type="FunFam" id="3.30.200.20:FF:000052">
    <property type="entry name" value="Serine/threonine-protein kinase RIO2"/>
    <property type="match status" value="1"/>
</dbReference>
<dbReference type="FunFam" id="1.10.10.10:FF:000053">
    <property type="entry name" value="Serine/threonine-protein kinase RIO2"/>
    <property type="match status" value="1"/>
</dbReference>
<evidence type="ECO:0000256" key="13">
    <source>
        <dbReference type="ARBA" id="ARBA00068353"/>
    </source>
</evidence>
<comment type="catalytic activity">
    <reaction evidence="11">
        <text>L-threonyl-[protein] + ATP = O-phospho-L-threonyl-[protein] + ADP + H(+)</text>
        <dbReference type="Rhea" id="RHEA:46608"/>
        <dbReference type="Rhea" id="RHEA-COMP:11060"/>
        <dbReference type="Rhea" id="RHEA-COMP:11605"/>
        <dbReference type="ChEBI" id="CHEBI:15378"/>
        <dbReference type="ChEBI" id="CHEBI:30013"/>
        <dbReference type="ChEBI" id="CHEBI:30616"/>
        <dbReference type="ChEBI" id="CHEBI:61977"/>
        <dbReference type="ChEBI" id="CHEBI:456216"/>
        <dbReference type="EC" id="2.7.11.1"/>
    </reaction>
</comment>
<keyword evidence="8 17" id="KW-0418">Kinase</keyword>
<dbReference type="GO" id="GO:0030490">
    <property type="term" value="P:maturation of SSU-rRNA"/>
    <property type="evidence" value="ECO:0007669"/>
    <property type="project" value="TreeGrafter"/>
</dbReference>
<dbReference type="Gene3D" id="1.10.10.10">
    <property type="entry name" value="Winged helix-like DNA-binding domain superfamily/Winged helix DNA-binding domain"/>
    <property type="match status" value="1"/>
</dbReference>
<evidence type="ECO:0000256" key="2">
    <source>
        <dbReference type="ARBA" id="ARBA00009196"/>
    </source>
</evidence>
<evidence type="ECO:0000313" key="18">
    <source>
        <dbReference type="Proteomes" id="UP001360560"/>
    </source>
</evidence>
<evidence type="ECO:0000256" key="14">
    <source>
        <dbReference type="ARBA" id="ARBA00068837"/>
    </source>
</evidence>
<dbReference type="EMBL" id="BTFZ01000012">
    <property type="protein sequence ID" value="GMM37769.1"/>
    <property type="molecule type" value="Genomic_DNA"/>
</dbReference>
<protein>
    <recommendedName>
        <fullName evidence="13">Serine/threonine-protein kinase RIO2</fullName>
        <ecNumber evidence="3">2.7.11.1</ecNumber>
    </recommendedName>
    <alternativeName>
        <fullName evidence="14">Serine/threonine-protein kinase rio2</fullName>
    </alternativeName>
</protein>
<keyword evidence="6" id="KW-0479">Metal-binding</keyword>
<keyword evidence="4" id="KW-0723">Serine/threonine-protein kinase</keyword>
<dbReference type="Pfam" id="PF09202">
    <property type="entry name" value="Rio2_N"/>
    <property type="match status" value="1"/>
</dbReference>
<evidence type="ECO:0000256" key="8">
    <source>
        <dbReference type="ARBA" id="ARBA00022777"/>
    </source>
</evidence>
<organism evidence="17 18">
    <name type="scientific">Saccharomycopsis crataegensis</name>
    <dbReference type="NCBI Taxonomy" id="43959"/>
    <lineage>
        <taxon>Eukaryota</taxon>
        <taxon>Fungi</taxon>
        <taxon>Dikarya</taxon>
        <taxon>Ascomycota</taxon>
        <taxon>Saccharomycotina</taxon>
        <taxon>Saccharomycetes</taxon>
        <taxon>Saccharomycopsidaceae</taxon>
        <taxon>Saccharomycopsis</taxon>
    </lineage>
</organism>
<dbReference type="GeneID" id="90075744"/>
<dbReference type="GO" id="GO:0004674">
    <property type="term" value="F:protein serine/threonine kinase activity"/>
    <property type="evidence" value="ECO:0007669"/>
    <property type="project" value="UniProtKB-KW"/>
</dbReference>
<dbReference type="RefSeq" id="XP_064854765.1">
    <property type="nucleotide sequence ID" value="XM_064998693.1"/>
</dbReference>
<dbReference type="GO" id="GO:0005829">
    <property type="term" value="C:cytosol"/>
    <property type="evidence" value="ECO:0007669"/>
    <property type="project" value="TreeGrafter"/>
</dbReference>
<name>A0AAV5QTE6_9ASCO</name>
<dbReference type="InterPro" id="IPR036390">
    <property type="entry name" value="WH_DNA-bd_sf"/>
</dbReference>
<dbReference type="Gene3D" id="3.30.200.20">
    <property type="entry name" value="Phosphorylase Kinase, domain 1"/>
    <property type="match status" value="1"/>
</dbReference>
<dbReference type="InterPro" id="IPR018934">
    <property type="entry name" value="RIO_dom"/>
</dbReference>
<comment type="similarity">
    <text evidence="2">Belongs to the protein kinase superfamily. RIO-type Ser/Thr kinase family.</text>
</comment>
<dbReference type="InterPro" id="IPR030484">
    <property type="entry name" value="Rio2"/>
</dbReference>
<evidence type="ECO:0000256" key="15">
    <source>
        <dbReference type="SAM" id="MobiDB-lite"/>
    </source>
</evidence>
<evidence type="ECO:0000256" key="11">
    <source>
        <dbReference type="ARBA" id="ARBA00047899"/>
    </source>
</evidence>
<dbReference type="PANTHER" id="PTHR45852">
    <property type="entry name" value="SER/THR-PROTEIN KINASE RIO2"/>
    <property type="match status" value="1"/>
</dbReference>
<evidence type="ECO:0000256" key="10">
    <source>
        <dbReference type="ARBA" id="ARBA00022842"/>
    </source>
</evidence>
<keyword evidence="9" id="KW-0067">ATP-binding</keyword>
<evidence type="ECO:0000259" key="16">
    <source>
        <dbReference type="SMART" id="SM00090"/>
    </source>
</evidence>
<evidence type="ECO:0000256" key="3">
    <source>
        <dbReference type="ARBA" id="ARBA00012513"/>
    </source>
</evidence>
<dbReference type="SUPFAM" id="SSF46785">
    <property type="entry name" value="Winged helix' DNA-binding domain"/>
    <property type="match status" value="1"/>
</dbReference>
<dbReference type="GO" id="GO:0030688">
    <property type="term" value="C:preribosome, small subunit precursor"/>
    <property type="evidence" value="ECO:0007669"/>
    <property type="project" value="TreeGrafter"/>
</dbReference>
<evidence type="ECO:0000256" key="4">
    <source>
        <dbReference type="ARBA" id="ARBA00022527"/>
    </source>
</evidence>